<dbReference type="AlphaFoldDB" id="A0A2N0I2J8"/>
<dbReference type="Proteomes" id="UP000232587">
    <property type="component" value="Unassembled WGS sequence"/>
</dbReference>
<dbReference type="Pfam" id="PF03328">
    <property type="entry name" value="HpcH_HpaI"/>
    <property type="match status" value="1"/>
</dbReference>
<evidence type="ECO:0000313" key="5">
    <source>
        <dbReference type="EMBL" id="PKB25370.1"/>
    </source>
</evidence>
<evidence type="ECO:0000256" key="2">
    <source>
        <dbReference type="ARBA" id="ARBA00022723"/>
    </source>
</evidence>
<comment type="caution">
    <text evidence="5">The sequence shown here is derived from an EMBL/GenBank/DDBJ whole genome shotgun (WGS) entry which is preliminary data.</text>
</comment>
<evidence type="ECO:0000256" key="1">
    <source>
        <dbReference type="ARBA" id="ARBA00005568"/>
    </source>
</evidence>
<dbReference type="PANTHER" id="PTHR30502">
    <property type="entry name" value="2-KETO-3-DEOXY-L-RHAMNONATE ALDOLASE"/>
    <property type="match status" value="1"/>
</dbReference>
<dbReference type="OrthoDB" id="9802624at2"/>
<organism evidence="5 6">
    <name type="scientific">Novosphingobium kunmingense</name>
    <dbReference type="NCBI Taxonomy" id="1211806"/>
    <lineage>
        <taxon>Bacteria</taxon>
        <taxon>Pseudomonadati</taxon>
        <taxon>Pseudomonadota</taxon>
        <taxon>Alphaproteobacteria</taxon>
        <taxon>Sphingomonadales</taxon>
        <taxon>Sphingomonadaceae</taxon>
        <taxon>Novosphingobium</taxon>
    </lineage>
</organism>
<dbReference type="GO" id="GO:0016832">
    <property type="term" value="F:aldehyde-lyase activity"/>
    <property type="evidence" value="ECO:0007669"/>
    <property type="project" value="TreeGrafter"/>
</dbReference>
<protein>
    <submittedName>
        <fullName evidence="5">4-hydroxy-2-oxoheptanedioate aldolase</fullName>
    </submittedName>
</protein>
<dbReference type="InterPro" id="IPR050251">
    <property type="entry name" value="HpcH-HpaI_aldolase"/>
</dbReference>
<dbReference type="GO" id="GO:0005737">
    <property type="term" value="C:cytoplasm"/>
    <property type="evidence" value="ECO:0007669"/>
    <property type="project" value="TreeGrafter"/>
</dbReference>
<proteinExistence type="inferred from homology"/>
<dbReference type="GO" id="GO:0046872">
    <property type="term" value="F:metal ion binding"/>
    <property type="evidence" value="ECO:0007669"/>
    <property type="project" value="UniProtKB-KW"/>
</dbReference>
<sequence>MLRPNKLKHALKAGAPVFGLINSVAAPLLVEMIGYAGYDFVIIDLEHSCMNLETVEHALRAAECAGLTALVRVPGPDPQIILRVLDAGAQGVVIPHVSSADEARLAISASRYHPLGSRGISGGRTTGFGTLYLKDYFVLANDEIFVAVMIEDRAGVDAIDAILAVPGIDLVIEGAVDLSQSFGVPGEPLHPDVQAALRHIVGRSRAAGVAFCAVPRTDGQIEELRQQSVNAFLIGDDRGIAFRALKSQLGDWRNRSAYNTTSPAR</sequence>
<name>A0A2N0I2J8_9SPHN</name>
<accession>A0A2N0I2J8</accession>
<gene>
    <name evidence="5" type="ORF">B0I00_0567</name>
</gene>
<dbReference type="InterPro" id="IPR015813">
    <property type="entry name" value="Pyrv/PenolPyrv_kinase-like_dom"/>
</dbReference>
<dbReference type="EMBL" id="PHUF01000002">
    <property type="protein sequence ID" value="PKB25370.1"/>
    <property type="molecule type" value="Genomic_DNA"/>
</dbReference>
<feature type="domain" description="HpcH/HpaI aldolase/citrate lyase" evidence="4">
    <location>
        <begin position="24"/>
        <end position="238"/>
    </location>
</feature>
<dbReference type="SUPFAM" id="SSF51621">
    <property type="entry name" value="Phosphoenolpyruvate/pyruvate domain"/>
    <property type="match status" value="1"/>
</dbReference>
<reference evidence="5 6" key="1">
    <citation type="submission" date="2017-11" db="EMBL/GenBank/DDBJ databases">
        <title>Genomic Encyclopedia of Type Strains, Phase III (KMG-III): the genomes of soil and plant-associated and newly described type strains.</title>
        <authorList>
            <person name="Whitman W."/>
        </authorList>
    </citation>
    <scope>NUCLEOTIDE SEQUENCE [LARGE SCALE GENOMIC DNA]</scope>
    <source>
        <strain evidence="5 6">CGMCC 1.12274</strain>
    </source>
</reference>
<dbReference type="RefSeq" id="WP_100865817.1">
    <property type="nucleotide sequence ID" value="NZ_PHUF01000002.1"/>
</dbReference>
<dbReference type="Gene3D" id="3.20.20.60">
    <property type="entry name" value="Phosphoenolpyruvate-binding domains"/>
    <property type="match status" value="1"/>
</dbReference>
<keyword evidence="2" id="KW-0479">Metal-binding</keyword>
<evidence type="ECO:0000313" key="6">
    <source>
        <dbReference type="Proteomes" id="UP000232587"/>
    </source>
</evidence>
<dbReference type="InterPro" id="IPR005000">
    <property type="entry name" value="Aldolase/citrate-lyase_domain"/>
</dbReference>
<evidence type="ECO:0000256" key="3">
    <source>
        <dbReference type="ARBA" id="ARBA00023239"/>
    </source>
</evidence>
<comment type="similarity">
    <text evidence="1">Belongs to the HpcH/HpaI aldolase family.</text>
</comment>
<dbReference type="PANTHER" id="PTHR30502:SF0">
    <property type="entry name" value="PHOSPHOENOLPYRUVATE CARBOXYLASE FAMILY PROTEIN"/>
    <property type="match status" value="1"/>
</dbReference>
<dbReference type="InterPro" id="IPR040442">
    <property type="entry name" value="Pyrv_kinase-like_dom_sf"/>
</dbReference>
<evidence type="ECO:0000259" key="4">
    <source>
        <dbReference type="Pfam" id="PF03328"/>
    </source>
</evidence>
<keyword evidence="3" id="KW-0456">Lyase</keyword>
<keyword evidence="6" id="KW-1185">Reference proteome</keyword>